<organism evidence="2 3">
    <name type="scientific">Protopolystoma xenopodis</name>
    <dbReference type="NCBI Taxonomy" id="117903"/>
    <lineage>
        <taxon>Eukaryota</taxon>
        <taxon>Metazoa</taxon>
        <taxon>Spiralia</taxon>
        <taxon>Lophotrochozoa</taxon>
        <taxon>Platyhelminthes</taxon>
        <taxon>Monogenea</taxon>
        <taxon>Polyopisthocotylea</taxon>
        <taxon>Polystomatidea</taxon>
        <taxon>Polystomatidae</taxon>
        <taxon>Protopolystoma</taxon>
    </lineage>
</organism>
<evidence type="ECO:0000313" key="3">
    <source>
        <dbReference type="Proteomes" id="UP000784294"/>
    </source>
</evidence>
<dbReference type="Proteomes" id="UP000784294">
    <property type="component" value="Unassembled WGS sequence"/>
</dbReference>
<sequence length="118" mass="13062">MGRLVDDFVDAVETEFGIIVDNFSVSHRMRRFPLGPVAIAASNQVVVDGRDCPTVHRGGEQQSEQGEGQKEAETHGLVFLTTCQFDAEATFKSTVDEQNERTWRGEDQQVDKGCSLSD</sequence>
<proteinExistence type="predicted"/>
<gene>
    <name evidence="2" type="ORF">PXEA_LOCUS7635</name>
</gene>
<feature type="compositionally biased region" description="Basic and acidic residues" evidence="1">
    <location>
        <begin position="94"/>
        <end position="110"/>
    </location>
</feature>
<feature type="region of interest" description="Disordered" evidence="1">
    <location>
        <begin position="94"/>
        <end position="118"/>
    </location>
</feature>
<keyword evidence="3" id="KW-1185">Reference proteome</keyword>
<reference evidence="2" key="1">
    <citation type="submission" date="2018-11" db="EMBL/GenBank/DDBJ databases">
        <authorList>
            <consortium name="Pathogen Informatics"/>
        </authorList>
    </citation>
    <scope>NUCLEOTIDE SEQUENCE</scope>
</reference>
<name>A0A448WKW0_9PLAT</name>
<evidence type="ECO:0000313" key="2">
    <source>
        <dbReference type="EMBL" id="VEL14195.1"/>
    </source>
</evidence>
<accession>A0A448WKW0</accession>
<evidence type="ECO:0000256" key="1">
    <source>
        <dbReference type="SAM" id="MobiDB-lite"/>
    </source>
</evidence>
<dbReference type="EMBL" id="CAAALY010020309">
    <property type="protein sequence ID" value="VEL14195.1"/>
    <property type="molecule type" value="Genomic_DNA"/>
</dbReference>
<feature type="region of interest" description="Disordered" evidence="1">
    <location>
        <begin position="51"/>
        <end position="73"/>
    </location>
</feature>
<protein>
    <submittedName>
        <fullName evidence="2">Uncharacterized protein</fullName>
    </submittedName>
</protein>
<dbReference type="AlphaFoldDB" id="A0A448WKW0"/>
<comment type="caution">
    <text evidence="2">The sequence shown here is derived from an EMBL/GenBank/DDBJ whole genome shotgun (WGS) entry which is preliminary data.</text>
</comment>